<keyword evidence="2" id="KW-0285">Flavoprotein</keyword>
<dbReference type="RefSeq" id="WP_343058602.1">
    <property type="nucleotide sequence ID" value="NZ_JACIGK010000020.1"/>
</dbReference>
<dbReference type="InterPro" id="IPR008254">
    <property type="entry name" value="Flavodoxin/NO_synth"/>
</dbReference>
<dbReference type="GO" id="GO:0016491">
    <property type="term" value="F:oxidoreductase activity"/>
    <property type="evidence" value="ECO:0007669"/>
    <property type="project" value="TreeGrafter"/>
</dbReference>
<dbReference type="GO" id="GO:0010181">
    <property type="term" value="F:FMN binding"/>
    <property type="evidence" value="ECO:0007669"/>
    <property type="project" value="InterPro"/>
</dbReference>
<dbReference type="PANTHER" id="PTHR19384:SF128">
    <property type="entry name" value="NADPH OXIDOREDUCTASE A"/>
    <property type="match status" value="1"/>
</dbReference>
<gene>
    <name evidence="6" type="ORF">GGD89_002659</name>
</gene>
<dbReference type="InterPro" id="IPR029039">
    <property type="entry name" value="Flavoprotein-like_sf"/>
</dbReference>
<dbReference type="Gene3D" id="3.40.50.360">
    <property type="match status" value="1"/>
</dbReference>
<dbReference type="PRINTS" id="PR00369">
    <property type="entry name" value="FLAVODOXIN"/>
</dbReference>
<keyword evidence="4" id="KW-0813">Transport</keyword>
<dbReference type="Proteomes" id="UP000554286">
    <property type="component" value="Unassembled WGS sequence"/>
</dbReference>
<dbReference type="InterPro" id="IPR001094">
    <property type="entry name" value="Flavdoxin-like"/>
</dbReference>
<feature type="domain" description="Flavodoxin-like" evidence="5">
    <location>
        <begin position="3"/>
        <end position="147"/>
    </location>
</feature>
<organism evidence="6 7">
    <name type="scientific">Roseospira visakhapatnamensis</name>
    <dbReference type="NCBI Taxonomy" id="390880"/>
    <lineage>
        <taxon>Bacteria</taxon>
        <taxon>Pseudomonadati</taxon>
        <taxon>Pseudomonadota</taxon>
        <taxon>Alphaproteobacteria</taxon>
        <taxon>Rhodospirillales</taxon>
        <taxon>Rhodospirillaceae</taxon>
        <taxon>Roseospira</taxon>
    </lineage>
</organism>
<keyword evidence="3" id="KW-0288">FMN</keyword>
<name>A0A7W6WB00_9PROT</name>
<keyword evidence="4" id="KW-0249">Electron transport</keyword>
<comment type="cofactor">
    <cofactor evidence="1">
        <name>FMN</name>
        <dbReference type="ChEBI" id="CHEBI:58210"/>
    </cofactor>
</comment>
<dbReference type="PANTHER" id="PTHR19384">
    <property type="entry name" value="NITRIC OXIDE SYNTHASE-RELATED"/>
    <property type="match status" value="1"/>
</dbReference>
<dbReference type="Pfam" id="PF00258">
    <property type="entry name" value="Flavodoxin_1"/>
    <property type="match status" value="1"/>
</dbReference>
<accession>A0A7W6WB00</accession>
<sequence>MNILVIVGTESGNAQMVGETVVEALTCAGHTADLVETCDGDLAALDLGARDALLVCTATHGLGELPDNLIPFADALRVEAPDLSAMRYGVIALGDQTYSETFCRAGKDMDDLLASLGARRRGDRLEIDACTQPLPDEDAVAWLAEWLPLLET</sequence>
<evidence type="ECO:0000313" key="7">
    <source>
        <dbReference type="Proteomes" id="UP000554286"/>
    </source>
</evidence>
<dbReference type="PROSITE" id="PS50902">
    <property type="entry name" value="FLAVODOXIN_LIKE"/>
    <property type="match status" value="1"/>
</dbReference>
<keyword evidence="7" id="KW-1185">Reference proteome</keyword>
<evidence type="ECO:0000256" key="1">
    <source>
        <dbReference type="ARBA" id="ARBA00001917"/>
    </source>
</evidence>
<dbReference type="SUPFAM" id="SSF52218">
    <property type="entry name" value="Flavoproteins"/>
    <property type="match status" value="1"/>
</dbReference>
<evidence type="ECO:0000256" key="2">
    <source>
        <dbReference type="ARBA" id="ARBA00022630"/>
    </source>
</evidence>
<dbReference type="GO" id="GO:0005829">
    <property type="term" value="C:cytosol"/>
    <property type="evidence" value="ECO:0007669"/>
    <property type="project" value="TreeGrafter"/>
</dbReference>
<dbReference type="AlphaFoldDB" id="A0A7W6WB00"/>
<proteinExistence type="predicted"/>
<evidence type="ECO:0000256" key="4">
    <source>
        <dbReference type="ARBA" id="ARBA00022982"/>
    </source>
</evidence>
<evidence type="ECO:0000259" key="5">
    <source>
        <dbReference type="PROSITE" id="PS50902"/>
    </source>
</evidence>
<comment type="caution">
    <text evidence="6">The sequence shown here is derived from an EMBL/GenBank/DDBJ whole genome shotgun (WGS) entry which is preliminary data.</text>
</comment>
<evidence type="ECO:0000256" key="3">
    <source>
        <dbReference type="ARBA" id="ARBA00022643"/>
    </source>
</evidence>
<reference evidence="6 7" key="1">
    <citation type="submission" date="2020-08" db="EMBL/GenBank/DDBJ databases">
        <title>Genome sequencing of Purple Non-Sulfur Bacteria from various extreme environments.</title>
        <authorList>
            <person name="Mayer M."/>
        </authorList>
    </citation>
    <scope>NUCLEOTIDE SEQUENCE [LARGE SCALE GENOMIC DNA]</scope>
    <source>
        <strain evidence="6 7">JA131</strain>
    </source>
</reference>
<evidence type="ECO:0000313" key="6">
    <source>
        <dbReference type="EMBL" id="MBB4267021.1"/>
    </source>
</evidence>
<protein>
    <submittedName>
        <fullName evidence="6">MioC protein</fullName>
    </submittedName>
</protein>
<dbReference type="GO" id="GO:0050660">
    <property type="term" value="F:flavin adenine dinucleotide binding"/>
    <property type="evidence" value="ECO:0007669"/>
    <property type="project" value="TreeGrafter"/>
</dbReference>
<dbReference type="EMBL" id="JACIGK010000020">
    <property type="protein sequence ID" value="MBB4267021.1"/>
    <property type="molecule type" value="Genomic_DNA"/>
</dbReference>